<dbReference type="PANTHER" id="PTHR19288">
    <property type="entry name" value="4-NITROPHENYLPHOSPHATASE-RELATED"/>
    <property type="match status" value="1"/>
</dbReference>
<evidence type="ECO:0000313" key="1">
    <source>
        <dbReference type="EMBL" id="ARP95274.1"/>
    </source>
</evidence>
<dbReference type="Pfam" id="PF13344">
    <property type="entry name" value="Hydrolase_6"/>
    <property type="match status" value="1"/>
</dbReference>
<dbReference type="SUPFAM" id="SSF56784">
    <property type="entry name" value="HAD-like"/>
    <property type="match status" value="1"/>
</dbReference>
<keyword evidence="2" id="KW-1185">Reference proteome</keyword>
<dbReference type="EMBL" id="CP021111">
    <property type="protein sequence ID" value="ARP95274.1"/>
    <property type="molecule type" value="Genomic_DNA"/>
</dbReference>
<dbReference type="OrthoDB" id="148966at2"/>
<name>A0A1W6ZEI1_9BORD</name>
<dbReference type="RefSeq" id="WP_086079038.1">
    <property type="nucleotide sequence ID" value="NZ_CP021111.1"/>
</dbReference>
<reference evidence="1 2" key="1">
    <citation type="submission" date="2017-05" db="EMBL/GenBank/DDBJ databases">
        <title>Complete and WGS of Bordetella genogroups.</title>
        <authorList>
            <person name="Spilker T."/>
            <person name="LiPuma J."/>
        </authorList>
    </citation>
    <scope>NUCLEOTIDE SEQUENCE [LARGE SCALE GENOMIC DNA]</scope>
    <source>
        <strain evidence="1 2">AU7206</strain>
    </source>
</reference>
<dbReference type="KEGG" id="bgm:CAL15_13295"/>
<dbReference type="NCBIfam" id="TIGR01460">
    <property type="entry name" value="HAD-SF-IIA"/>
    <property type="match status" value="1"/>
</dbReference>
<organism evidence="1 2">
    <name type="scientific">Bordetella genomosp. 13</name>
    <dbReference type="NCBI Taxonomy" id="463040"/>
    <lineage>
        <taxon>Bacteria</taxon>
        <taxon>Pseudomonadati</taxon>
        <taxon>Pseudomonadota</taxon>
        <taxon>Betaproteobacteria</taxon>
        <taxon>Burkholderiales</taxon>
        <taxon>Alcaligenaceae</taxon>
        <taxon>Bordetella</taxon>
    </lineage>
</organism>
<dbReference type="AlphaFoldDB" id="A0A1W6ZEI1"/>
<dbReference type="InterPro" id="IPR036412">
    <property type="entry name" value="HAD-like_sf"/>
</dbReference>
<dbReference type="STRING" id="463040.CAL15_13295"/>
<dbReference type="InterPro" id="IPR023214">
    <property type="entry name" value="HAD_sf"/>
</dbReference>
<accession>A0A1W6ZEI1</accession>
<dbReference type="Gene3D" id="3.40.50.1000">
    <property type="entry name" value="HAD superfamily/HAD-like"/>
    <property type="match status" value="2"/>
</dbReference>
<dbReference type="Proteomes" id="UP000194161">
    <property type="component" value="Chromosome"/>
</dbReference>
<protein>
    <recommendedName>
        <fullName evidence="3">Haloacid dehalogenase</fullName>
    </recommendedName>
</protein>
<evidence type="ECO:0008006" key="3">
    <source>
        <dbReference type="Google" id="ProtNLM"/>
    </source>
</evidence>
<gene>
    <name evidence="1" type="ORF">CAL15_13295</name>
</gene>
<dbReference type="GO" id="GO:0016791">
    <property type="term" value="F:phosphatase activity"/>
    <property type="evidence" value="ECO:0007669"/>
    <property type="project" value="TreeGrafter"/>
</dbReference>
<evidence type="ECO:0000313" key="2">
    <source>
        <dbReference type="Proteomes" id="UP000194161"/>
    </source>
</evidence>
<proteinExistence type="predicted"/>
<dbReference type="Pfam" id="PF13242">
    <property type="entry name" value="Hydrolase_like"/>
    <property type="match status" value="1"/>
</dbReference>
<dbReference type="GO" id="GO:0005737">
    <property type="term" value="C:cytoplasm"/>
    <property type="evidence" value="ECO:0007669"/>
    <property type="project" value="TreeGrafter"/>
</dbReference>
<dbReference type="PANTHER" id="PTHR19288:SF46">
    <property type="entry name" value="HALOACID DEHALOGENASE-LIKE HYDROLASE DOMAIN-CONTAINING PROTEIN 2"/>
    <property type="match status" value="1"/>
</dbReference>
<sequence length="278" mass="29564">MTSLFARTLTRLPATPPAEPWNAGHPGLILDLDGTLIREHEAIEGAAELLRVFHDRYVVVSNNSTHTSSQLARRLRAAGLRVDPQRLVLAGEVAVQYLRDRHPDARVLMCASAGLKRYAAHLGCRMVDEGADIVMLALDKRFGYGALERVTQELARGARLVVSNTDATHPGPLGRIVPETGALLQAVLACSADAPLHVVGKPETAMFQEGLRRLGRETGGVVVIGDNPDTDALGAVRAGLRYVLVGGSAHADAATVGELMRCAVAARRELPRTSAAAA</sequence>
<dbReference type="InterPro" id="IPR006357">
    <property type="entry name" value="HAD-SF_hydro_IIA"/>
</dbReference>